<dbReference type="Proteomes" id="UP001212499">
    <property type="component" value="Unassembled WGS sequence"/>
</dbReference>
<reference evidence="1 2" key="1">
    <citation type="submission" date="2023-01" db="EMBL/GenBank/DDBJ databases">
        <title>Genomes from the Australian National Cyanobacteria Reference Collection.</title>
        <authorList>
            <person name="Willis A."/>
            <person name="Lee E.M.F."/>
        </authorList>
    </citation>
    <scope>NUCLEOTIDE SEQUENCE [LARGE SCALE GENOMIC DNA]</scope>
    <source>
        <strain evidence="1 2">CS-1033</strain>
    </source>
</reference>
<comment type="caution">
    <text evidence="1">The sequence shown here is derived from an EMBL/GenBank/DDBJ whole genome shotgun (WGS) entry which is preliminary data.</text>
</comment>
<accession>A0ABT5AN96</accession>
<dbReference type="EMBL" id="JAQMUH010000043">
    <property type="protein sequence ID" value="MDB9538751.1"/>
    <property type="molecule type" value="Genomic_DNA"/>
</dbReference>
<organism evidence="1 2">
    <name type="scientific">Anabaenopsis arnoldii</name>
    <dbReference type="NCBI Taxonomy" id="2152938"/>
    <lineage>
        <taxon>Bacteria</taxon>
        <taxon>Bacillati</taxon>
        <taxon>Cyanobacteriota</taxon>
        <taxon>Cyanophyceae</taxon>
        <taxon>Nostocales</taxon>
        <taxon>Nodulariaceae</taxon>
        <taxon>Anabaenopsis</taxon>
    </lineage>
</organism>
<dbReference type="RefSeq" id="WP_280791463.1">
    <property type="nucleotide sequence ID" value="NZ_JANQDP010000042.1"/>
</dbReference>
<protein>
    <submittedName>
        <fullName evidence="1">Uncharacterized protein</fullName>
    </submittedName>
</protein>
<proteinExistence type="predicted"/>
<name>A0ABT5AN96_9CYAN</name>
<evidence type="ECO:0000313" key="2">
    <source>
        <dbReference type="Proteomes" id="UP001212499"/>
    </source>
</evidence>
<keyword evidence="2" id="KW-1185">Reference proteome</keyword>
<evidence type="ECO:0000313" key="1">
    <source>
        <dbReference type="EMBL" id="MDB9538751.1"/>
    </source>
</evidence>
<gene>
    <name evidence="1" type="ORF">PN457_03575</name>
</gene>
<sequence>MNGVSRTSPAYTHRVPAALAGIALEAKVRVFKTQSWEFHR</sequence>